<feature type="non-terminal residue" evidence="2">
    <location>
        <position position="1"/>
    </location>
</feature>
<protein>
    <submittedName>
        <fullName evidence="2">Nitrogenase</fullName>
    </submittedName>
</protein>
<organism evidence="2 3">
    <name type="scientific">Rhizobium vallis</name>
    <dbReference type="NCBI Taxonomy" id="634290"/>
    <lineage>
        <taxon>Bacteria</taxon>
        <taxon>Pseudomonadati</taxon>
        <taxon>Pseudomonadota</taxon>
        <taxon>Alphaproteobacteria</taxon>
        <taxon>Hyphomicrobiales</taxon>
        <taxon>Rhizobiaceae</taxon>
        <taxon>Rhizobium/Agrobacterium group</taxon>
        <taxon>Rhizobium</taxon>
    </lineage>
</organism>
<feature type="compositionally biased region" description="Basic residues" evidence="1">
    <location>
        <begin position="1"/>
        <end position="11"/>
    </location>
</feature>
<accession>A0A3S0T0K8</accession>
<proteinExistence type="predicted"/>
<comment type="caution">
    <text evidence="2">The sequence shown here is derived from an EMBL/GenBank/DDBJ whole genome shotgun (WGS) entry which is preliminary data.</text>
</comment>
<reference evidence="3" key="1">
    <citation type="submission" date="2018-11" db="EMBL/GenBank/DDBJ databases">
        <title>Rhizobium chutanense sp. nov., isolated from root nodules of Phaseolus vulgaris in China.</title>
        <authorList>
            <person name="Huo Y."/>
        </authorList>
    </citation>
    <scope>NUCLEOTIDE SEQUENCE [LARGE SCALE GENOMIC DNA]</scope>
    <source>
        <strain evidence="3">CCBAU 65647</strain>
    </source>
</reference>
<feature type="region of interest" description="Disordered" evidence="1">
    <location>
        <begin position="1"/>
        <end position="27"/>
    </location>
</feature>
<sequence>DKAAKRRKKHLSVATSGDEPGDEPKALSECDVKSNIKSIPGVACAQ</sequence>
<dbReference type="EMBL" id="RJTH01000039">
    <property type="protein sequence ID" value="RUM17293.1"/>
    <property type="molecule type" value="Genomic_DNA"/>
</dbReference>
<dbReference type="AlphaFoldDB" id="A0A3S0T0K8"/>
<keyword evidence="3" id="KW-1185">Reference proteome</keyword>
<name>A0A3S0T0K8_9HYPH</name>
<dbReference type="Proteomes" id="UP000278823">
    <property type="component" value="Unassembled WGS sequence"/>
</dbReference>
<dbReference type="Gene3D" id="3.40.50.1980">
    <property type="entry name" value="Nitrogenase molybdenum iron protein domain"/>
    <property type="match status" value="1"/>
</dbReference>
<evidence type="ECO:0000313" key="2">
    <source>
        <dbReference type="EMBL" id="RUM17293.1"/>
    </source>
</evidence>
<evidence type="ECO:0000256" key="1">
    <source>
        <dbReference type="SAM" id="MobiDB-lite"/>
    </source>
</evidence>
<gene>
    <name evidence="2" type="ORF">EFQ99_34510</name>
</gene>
<evidence type="ECO:0000313" key="3">
    <source>
        <dbReference type="Proteomes" id="UP000278823"/>
    </source>
</evidence>